<dbReference type="EMBL" id="BMED01000002">
    <property type="protein sequence ID" value="GGC77256.1"/>
    <property type="molecule type" value="Genomic_DNA"/>
</dbReference>
<feature type="domain" description="HTH lysR-type" evidence="5">
    <location>
        <begin position="3"/>
        <end position="59"/>
    </location>
</feature>
<dbReference type="PANTHER" id="PTHR30579">
    <property type="entry name" value="TRANSCRIPTIONAL REGULATOR"/>
    <property type="match status" value="1"/>
</dbReference>
<name>A0A916UND6_9BURK</name>
<evidence type="ECO:0000259" key="5">
    <source>
        <dbReference type="PROSITE" id="PS50931"/>
    </source>
</evidence>
<proteinExistence type="inferred from homology"/>
<reference evidence="6" key="1">
    <citation type="journal article" date="2014" name="Int. J. Syst. Evol. Microbiol.">
        <title>Complete genome sequence of Corynebacterium casei LMG S-19264T (=DSM 44701T), isolated from a smear-ripened cheese.</title>
        <authorList>
            <consortium name="US DOE Joint Genome Institute (JGI-PGF)"/>
            <person name="Walter F."/>
            <person name="Albersmeier A."/>
            <person name="Kalinowski J."/>
            <person name="Ruckert C."/>
        </authorList>
    </citation>
    <scope>NUCLEOTIDE SEQUENCE</scope>
    <source>
        <strain evidence="6">CGMCC 1.10998</strain>
    </source>
</reference>
<dbReference type="InterPro" id="IPR036388">
    <property type="entry name" value="WH-like_DNA-bd_sf"/>
</dbReference>
<dbReference type="NCBIfam" id="NF002964">
    <property type="entry name" value="PRK03635.1"/>
    <property type="match status" value="1"/>
</dbReference>
<dbReference type="Gene3D" id="3.40.190.290">
    <property type="match status" value="1"/>
</dbReference>
<dbReference type="Proteomes" id="UP000637423">
    <property type="component" value="Unassembled WGS sequence"/>
</dbReference>
<evidence type="ECO:0000256" key="4">
    <source>
        <dbReference type="ARBA" id="ARBA00023163"/>
    </source>
</evidence>
<evidence type="ECO:0000256" key="3">
    <source>
        <dbReference type="ARBA" id="ARBA00023125"/>
    </source>
</evidence>
<evidence type="ECO:0000313" key="6">
    <source>
        <dbReference type="EMBL" id="GGC77256.1"/>
    </source>
</evidence>
<accession>A0A916UND6</accession>
<evidence type="ECO:0000313" key="7">
    <source>
        <dbReference type="Proteomes" id="UP000637423"/>
    </source>
</evidence>
<dbReference type="Gene3D" id="1.10.10.10">
    <property type="entry name" value="Winged helix-like DNA-binding domain superfamily/Winged helix DNA-binding domain"/>
    <property type="match status" value="1"/>
</dbReference>
<dbReference type="RefSeq" id="WP_188566407.1">
    <property type="nucleotide sequence ID" value="NZ_BMED01000002.1"/>
</dbReference>
<keyword evidence="7" id="KW-1185">Reference proteome</keyword>
<dbReference type="GO" id="GO:0003700">
    <property type="term" value="F:DNA-binding transcription factor activity"/>
    <property type="evidence" value="ECO:0007669"/>
    <property type="project" value="InterPro"/>
</dbReference>
<sequence length="298" mass="33120">MNLDSRQCAALLAVIDSGSFEQAAALLHLTPSAVSQRVRALEIELGSPLLVRSRPCRATHAGQRLLQHLRRVQLLERDLQADFSGEQADYLSISVAVNADSLASWFLPAVADFLLTEQVLLDVNLDDQDHTHALLEAGLALGCISTEPHAMRGCSAERLGIMRYRCLGSPAFQQRWFAKGMQRSSAQKAPVVIFNRKDKLQSGYLQQHFGILENSYPCHYVPASEPFMHAIALGMGWGMVPELMLHTLPSYIAPGAVIDLAPDRPLDMDLYWHSWKVQSPRMQKLTQTLTQAARKVLL</sequence>
<evidence type="ECO:0000256" key="1">
    <source>
        <dbReference type="ARBA" id="ARBA00009437"/>
    </source>
</evidence>
<dbReference type="SUPFAM" id="SSF53850">
    <property type="entry name" value="Periplasmic binding protein-like II"/>
    <property type="match status" value="1"/>
</dbReference>
<comment type="similarity">
    <text evidence="1">Belongs to the LysR transcriptional regulatory family.</text>
</comment>
<comment type="caution">
    <text evidence="6">The sequence shown here is derived from an EMBL/GenBank/DDBJ whole genome shotgun (WGS) entry which is preliminary data.</text>
</comment>
<dbReference type="PANTHER" id="PTHR30579:SF2">
    <property type="entry name" value="HTH-TYPE TRANSCRIPTIONAL REGULATOR ARGP"/>
    <property type="match status" value="1"/>
</dbReference>
<dbReference type="SUPFAM" id="SSF46785">
    <property type="entry name" value="Winged helix' DNA-binding domain"/>
    <property type="match status" value="1"/>
</dbReference>
<dbReference type="NCBIfam" id="TIGR03298">
    <property type="entry name" value="argP"/>
    <property type="match status" value="1"/>
</dbReference>
<keyword evidence="3" id="KW-0238">DNA-binding</keyword>
<keyword evidence="4" id="KW-0804">Transcription</keyword>
<dbReference type="PROSITE" id="PS50931">
    <property type="entry name" value="HTH_LYSR"/>
    <property type="match status" value="1"/>
</dbReference>
<dbReference type="InterPro" id="IPR036390">
    <property type="entry name" value="WH_DNA-bd_sf"/>
</dbReference>
<protein>
    <submittedName>
        <fullName evidence="6">Chromosome replication initiation inhibitor</fullName>
    </submittedName>
</protein>
<dbReference type="InterPro" id="IPR017685">
    <property type="entry name" value="ArgP"/>
</dbReference>
<keyword evidence="2" id="KW-0805">Transcription regulation</keyword>
<dbReference type="InterPro" id="IPR050176">
    <property type="entry name" value="LTTR"/>
</dbReference>
<gene>
    <name evidence="6" type="ORF">GCM10011396_25510</name>
</gene>
<dbReference type="GO" id="GO:0003677">
    <property type="term" value="F:DNA binding"/>
    <property type="evidence" value="ECO:0007669"/>
    <property type="project" value="UniProtKB-KW"/>
</dbReference>
<dbReference type="InterPro" id="IPR000847">
    <property type="entry name" value="LysR_HTH_N"/>
</dbReference>
<dbReference type="NCBIfam" id="NF009888">
    <property type="entry name" value="PRK13348.1"/>
    <property type="match status" value="1"/>
</dbReference>
<dbReference type="Pfam" id="PF00126">
    <property type="entry name" value="HTH_1"/>
    <property type="match status" value="1"/>
</dbReference>
<reference evidence="6" key="2">
    <citation type="submission" date="2020-09" db="EMBL/GenBank/DDBJ databases">
        <authorList>
            <person name="Sun Q."/>
            <person name="Zhou Y."/>
        </authorList>
    </citation>
    <scope>NUCLEOTIDE SEQUENCE</scope>
    <source>
        <strain evidence="6">CGMCC 1.10998</strain>
    </source>
</reference>
<organism evidence="6 7">
    <name type="scientific">Undibacterium terreum</name>
    <dbReference type="NCBI Taxonomy" id="1224302"/>
    <lineage>
        <taxon>Bacteria</taxon>
        <taxon>Pseudomonadati</taxon>
        <taxon>Pseudomonadota</taxon>
        <taxon>Betaproteobacteria</taxon>
        <taxon>Burkholderiales</taxon>
        <taxon>Oxalobacteraceae</taxon>
        <taxon>Undibacterium</taxon>
    </lineage>
</organism>
<evidence type="ECO:0000256" key="2">
    <source>
        <dbReference type="ARBA" id="ARBA00023015"/>
    </source>
</evidence>
<dbReference type="AlphaFoldDB" id="A0A916UND6"/>